<proteinExistence type="predicted"/>
<dbReference type="Proteomes" id="UP000198558">
    <property type="component" value="Unassembled WGS sequence"/>
</dbReference>
<sequence>MVILLLMYESGCRVQGMIDLKENDYTNVVDCMKKRIK</sequence>
<accession>A0A1I0EMN1</accession>
<gene>
    <name evidence="1" type="ORF">IMSAGC017_00061</name>
    <name evidence="2" type="ORF">SAMN04489758_11234</name>
</gene>
<evidence type="ECO:0000313" key="4">
    <source>
        <dbReference type="Proteomes" id="UP000490821"/>
    </source>
</evidence>
<evidence type="ECO:0008006" key="5">
    <source>
        <dbReference type="Google" id="ProtNLM"/>
    </source>
</evidence>
<dbReference type="EMBL" id="FOIN01000012">
    <property type="protein sequence ID" value="SET46222.1"/>
    <property type="molecule type" value="Genomic_DNA"/>
</dbReference>
<dbReference type="EMBL" id="BLMI01000016">
    <property type="protein sequence ID" value="GFI40030.1"/>
    <property type="molecule type" value="Genomic_DNA"/>
</dbReference>
<name>A0A1I0EMN1_9FIRM</name>
<evidence type="ECO:0000313" key="3">
    <source>
        <dbReference type="Proteomes" id="UP000198558"/>
    </source>
</evidence>
<reference evidence="3" key="1">
    <citation type="submission" date="2016-10" db="EMBL/GenBank/DDBJ databases">
        <authorList>
            <person name="Varghese N."/>
            <person name="Submissions S."/>
        </authorList>
    </citation>
    <scope>NUCLEOTIDE SEQUENCE [LARGE SCALE GENOMIC DNA]</scope>
    <source>
        <strain evidence="3">DSM 1551</strain>
    </source>
</reference>
<organism evidence="2 3">
    <name type="scientific">Thomasclavelia cocleata</name>
    <dbReference type="NCBI Taxonomy" id="69824"/>
    <lineage>
        <taxon>Bacteria</taxon>
        <taxon>Bacillati</taxon>
        <taxon>Bacillota</taxon>
        <taxon>Erysipelotrichia</taxon>
        <taxon>Erysipelotrichales</taxon>
        <taxon>Coprobacillaceae</taxon>
        <taxon>Thomasclavelia</taxon>
    </lineage>
</organism>
<protein>
    <recommendedName>
        <fullName evidence="5">Phage integrase family protein</fullName>
    </recommendedName>
</protein>
<evidence type="ECO:0000313" key="2">
    <source>
        <dbReference type="EMBL" id="SET46222.1"/>
    </source>
</evidence>
<evidence type="ECO:0000313" key="1">
    <source>
        <dbReference type="EMBL" id="GFI40030.1"/>
    </source>
</evidence>
<reference evidence="2" key="2">
    <citation type="submission" date="2016-10" db="EMBL/GenBank/DDBJ databases">
        <authorList>
            <person name="de Groot N.N."/>
        </authorList>
    </citation>
    <scope>NUCLEOTIDE SEQUENCE [LARGE SCALE GENOMIC DNA]</scope>
    <source>
        <strain evidence="2">DSM 1551</strain>
    </source>
</reference>
<keyword evidence="3" id="KW-1185">Reference proteome</keyword>
<dbReference type="Proteomes" id="UP000490821">
    <property type="component" value="Unassembled WGS sequence"/>
</dbReference>
<reference evidence="1 4" key="3">
    <citation type="journal article" date="2020" name="Microbiome">
        <title>Single-cell genomics of uncultured bacteria reveals dietary fiber responders in the mouse gut microbiota.</title>
        <authorList>
            <person name="Chijiiwa R."/>
            <person name="Hosokawa M."/>
            <person name="Kogawa M."/>
            <person name="Nishikawa Y."/>
            <person name="Ide K."/>
            <person name="Sakanashi C."/>
            <person name="Takahashi K."/>
            <person name="Takeyama H."/>
        </authorList>
    </citation>
    <scope>NUCLEOTIDE SEQUENCE [LARGE SCALE GENOMIC DNA]</scope>
    <source>
        <strain evidence="1">IMSAGC_017</strain>
    </source>
</reference>
<dbReference type="AlphaFoldDB" id="A0A1I0EMN1"/>